<reference evidence="1" key="2">
    <citation type="journal article" date="2015" name="Data Brief">
        <title>Shoot transcriptome of the giant reed, Arundo donax.</title>
        <authorList>
            <person name="Barrero R.A."/>
            <person name="Guerrero F.D."/>
            <person name="Moolhuijzen P."/>
            <person name="Goolsby J.A."/>
            <person name="Tidwell J."/>
            <person name="Bellgard S.E."/>
            <person name="Bellgard M.I."/>
        </authorList>
    </citation>
    <scope>NUCLEOTIDE SEQUENCE</scope>
    <source>
        <tissue evidence="1">Shoot tissue taken approximately 20 cm above the soil surface</tissue>
    </source>
</reference>
<dbReference type="InterPro" id="IPR036322">
    <property type="entry name" value="WD40_repeat_dom_sf"/>
</dbReference>
<protein>
    <submittedName>
        <fullName evidence="1">Uncharacterized protein</fullName>
    </submittedName>
</protein>
<organism evidence="1">
    <name type="scientific">Arundo donax</name>
    <name type="common">Giant reed</name>
    <name type="synonym">Donax arundinaceus</name>
    <dbReference type="NCBI Taxonomy" id="35708"/>
    <lineage>
        <taxon>Eukaryota</taxon>
        <taxon>Viridiplantae</taxon>
        <taxon>Streptophyta</taxon>
        <taxon>Embryophyta</taxon>
        <taxon>Tracheophyta</taxon>
        <taxon>Spermatophyta</taxon>
        <taxon>Magnoliopsida</taxon>
        <taxon>Liliopsida</taxon>
        <taxon>Poales</taxon>
        <taxon>Poaceae</taxon>
        <taxon>PACMAD clade</taxon>
        <taxon>Arundinoideae</taxon>
        <taxon>Arundineae</taxon>
        <taxon>Arundo</taxon>
    </lineage>
</organism>
<dbReference type="Gene3D" id="2.130.10.10">
    <property type="entry name" value="YVTN repeat-like/Quinoprotein amine dehydrogenase"/>
    <property type="match status" value="1"/>
</dbReference>
<proteinExistence type="predicted"/>
<reference evidence="1" key="1">
    <citation type="submission" date="2014-09" db="EMBL/GenBank/DDBJ databases">
        <authorList>
            <person name="Magalhaes I.L.F."/>
            <person name="Oliveira U."/>
            <person name="Santos F.R."/>
            <person name="Vidigal T.H.D.A."/>
            <person name="Brescovit A.D."/>
            <person name="Santos A.J."/>
        </authorList>
    </citation>
    <scope>NUCLEOTIDE SEQUENCE</scope>
    <source>
        <tissue evidence="1">Shoot tissue taken approximately 20 cm above the soil surface</tissue>
    </source>
</reference>
<dbReference type="SUPFAM" id="SSF50978">
    <property type="entry name" value="WD40 repeat-like"/>
    <property type="match status" value="1"/>
</dbReference>
<dbReference type="AlphaFoldDB" id="A0A0A9E1A0"/>
<dbReference type="InterPro" id="IPR015943">
    <property type="entry name" value="WD40/YVTN_repeat-like_dom_sf"/>
</dbReference>
<accession>A0A0A9E1A0</accession>
<evidence type="ECO:0000313" key="1">
    <source>
        <dbReference type="EMBL" id="JAD91665.1"/>
    </source>
</evidence>
<sequence length="101" mass="11004">MFRYGPESQHERLFAVKAHKESCRSVRFADSGKVIVSASAGCSVLASDVETGKAIARLEDAHENGIDRVVCLTATTVATSGGEGFIKWFLHVKFMEQPFLA</sequence>
<dbReference type="EMBL" id="GBRH01206230">
    <property type="protein sequence ID" value="JAD91665.1"/>
    <property type="molecule type" value="Transcribed_RNA"/>
</dbReference>
<name>A0A0A9E1A0_ARUDO</name>